<gene>
    <name evidence="3" type="ORF">DES45_1215</name>
</gene>
<reference evidence="3 4" key="1">
    <citation type="submission" date="2018-07" db="EMBL/GenBank/DDBJ databases">
        <title>Genomic Encyclopedia of Type Strains, Phase IV (KMG-IV): sequencing the most valuable type-strain genomes for metagenomic binning, comparative biology and taxonomic classification.</title>
        <authorList>
            <person name="Goeker M."/>
        </authorList>
    </citation>
    <scope>NUCLEOTIDE SEQUENCE [LARGE SCALE GENOMIC DNA]</scope>
    <source>
        <strain evidence="3 4">DSM 14364</strain>
    </source>
</reference>
<evidence type="ECO:0000256" key="1">
    <source>
        <dbReference type="SAM" id="MobiDB-lite"/>
    </source>
</evidence>
<evidence type="ECO:0000313" key="4">
    <source>
        <dbReference type="Proteomes" id="UP000254925"/>
    </source>
</evidence>
<feature type="region of interest" description="Disordered" evidence="1">
    <location>
        <begin position="144"/>
        <end position="165"/>
    </location>
</feature>
<accession>A0A370H2M2</accession>
<dbReference type="Proteomes" id="UP000254925">
    <property type="component" value="Unassembled WGS sequence"/>
</dbReference>
<protein>
    <submittedName>
        <fullName evidence="3">Rod binding protein</fullName>
    </submittedName>
</protein>
<feature type="domain" description="Flagellar protein FlgJ N-terminal" evidence="2">
    <location>
        <begin position="102"/>
        <end position="138"/>
    </location>
</feature>
<dbReference type="RefSeq" id="WP_114773416.1">
    <property type="nucleotide sequence ID" value="NZ_QQBB01000021.1"/>
</dbReference>
<name>A0A370H2M2_9HYPH</name>
<dbReference type="InterPro" id="IPR019301">
    <property type="entry name" value="Flagellar_prot_FlgJ_N"/>
</dbReference>
<dbReference type="Pfam" id="PF10135">
    <property type="entry name" value="Rod-binding"/>
    <property type="match status" value="1"/>
</dbReference>
<evidence type="ECO:0000313" key="3">
    <source>
        <dbReference type="EMBL" id="RDI50404.1"/>
    </source>
</evidence>
<keyword evidence="4" id="KW-1185">Reference proteome</keyword>
<proteinExistence type="predicted"/>
<dbReference type="AlphaFoldDB" id="A0A370H2M2"/>
<organism evidence="3 4">
    <name type="scientific">Microvirga subterranea</name>
    <dbReference type="NCBI Taxonomy" id="186651"/>
    <lineage>
        <taxon>Bacteria</taxon>
        <taxon>Pseudomonadati</taxon>
        <taxon>Pseudomonadota</taxon>
        <taxon>Alphaproteobacteria</taxon>
        <taxon>Hyphomicrobiales</taxon>
        <taxon>Methylobacteriaceae</taxon>
        <taxon>Microvirga</taxon>
    </lineage>
</organism>
<comment type="caution">
    <text evidence="3">The sequence shown here is derived from an EMBL/GenBank/DDBJ whole genome shotgun (WGS) entry which is preliminary data.</text>
</comment>
<sequence>MAISLPSDIVLDVAKAADPAKYQAAAKRLSELSAPTGATEFANVFNTIGSRPTTRIPTDPHTVVTALQNRTTLSADKKDDTYQQFEAFVLQTFVESMMPKNADSVFGKGTAGNIWKSMMAEQMAGQLAKAGGIGIAAHVLASRSNAERSERDEAADETAGVTSQL</sequence>
<evidence type="ECO:0000259" key="2">
    <source>
        <dbReference type="Pfam" id="PF10135"/>
    </source>
</evidence>
<dbReference type="EMBL" id="QQBB01000021">
    <property type="protein sequence ID" value="RDI50404.1"/>
    <property type="molecule type" value="Genomic_DNA"/>
</dbReference>
<dbReference type="OrthoDB" id="7889190at2"/>